<gene>
    <name evidence="1" type="ordered locus">STH660</name>
</gene>
<protein>
    <recommendedName>
        <fullName evidence="3">Haem-binding uptake Tiki superfamily ChaN domain-containing protein</fullName>
    </recommendedName>
</protein>
<proteinExistence type="predicted"/>
<dbReference type="STRING" id="292459.STH660"/>
<dbReference type="RefSeq" id="WP_011194793.1">
    <property type="nucleotide sequence ID" value="NC_006177.1"/>
</dbReference>
<dbReference type="Gene3D" id="3.40.1660.10">
    <property type="entry name" value="EreA-like (biosynthetic domain)"/>
    <property type="match status" value="1"/>
</dbReference>
<evidence type="ECO:0000313" key="1">
    <source>
        <dbReference type="EMBL" id="BAD39645.1"/>
    </source>
</evidence>
<dbReference type="EMBL" id="AP006840">
    <property type="protein sequence ID" value="BAD39645.1"/>
    <property type="molecule type" value="Genomic_DNA"/>
</dbReference>
<dbReference type="KEGG" id="sth:STH660"/>
<dbReference type="Proteomes" id="UP000000417">
    <property type="component" value="Chromosome"/>
</dbReference>
<dbReference type="SUPFAM" id="SSF159501">
    <property type="entry name" value="EreA/ChaN-like"/>
    <property type="match status" value="1"/>
</dbReference>
<reference evidence="1 2" key="1">
    <citation type="journal article" date="2004" name="Nucleic Acids Res.">
        <title>Genome sequence of Symbiobacterium thermophilum, an uncultivable bacterium that depends on microbial commensalism.</title>
        <authorList>
            <person name="Ueda K."/>
            <person name="Yamashita A."/>
            <person name="Ishikawa J."/>
            <person name="Shimada M."/>
            <person name="Watsuji T."/>
            <person name="Morimura K."/>
            <person name="Ikeda H."/>
            <person name="Hattori M."/>
            <person name="Beppu T."/>
        </authorList>
    </citation>
    <scope>NUCLEOTIDE SEQUENCE [LARGE SCALE GENOMIC DNA]</scope>
    <source>
        <strain evidence="2">T / IAM 14863</strain>
    </source>
</reference>
<accession>Q67RP8</accession>
<evidence type="ECO:0000313" key="2">
    <source>
        <dbReference type="Proteomes" id="UP000000417"/>
    </source>
</evidence>
<dbReference type="eggNOG" id="COG2312">
    <property type="taxonomic scope" value="Bacteria"/>
</dbReference>
<organism evidence="1 2">
    <name type="scientific">Symbiobacterium thermophilum (strain DSM 24528 / JCM 14929 / IAM 14863 / T)</name>
    <dbReference type="NCBI Taxonomy" id="292459"/>
    <lineage>
        <taxon>Bacteria</taxon>
        <taxon>Bacillati</taxon>
        <taxon>Bacillota</taxon>
        <taxon>Clostridia</taxon>
        <taxon>Eubacteriales</taxon>
        <taxon>Symbiobacteriaceae</taxon>
        <taxon>Symbiobacterium</taxon>
    </lineage>
</organism>
<name>Q67RP8_SYMTH</name>
<dbReference type="OrthoDB" id="9810066at2"/>
<sequence length="83" mass="9256">MRRVPGAEDLLNKAFPVVDEEAMAAVAQAIGDAQIVLLGEQNHGDGDAFAAKVRLVEYMHRHHGFDVLLCEACFFSLTRTWER</sequence>
<dbReference type="HOGENOM" id="CLU_2541360_0_0_9"/>
<evidence type="ECO:0008006" key="3">
    <source>
        <dbReference type="Google" id="ProtNLM"/>
    </source>
</evidence>
<dbReference type="AlphaFoldDB" id="Q67RP8"/>
<keyword evidence="2" id="KW-1185">Reference proteome</keyword>